<organism evidence="4 5">
    <name type="scientific">Eubacterium cellulosolvens (strain ATCC 43171 / JCM 9499 / 6)</name>
    <name type="common">Cillobacterium cellulosolvens</name>
    <dbReference type="NCBI Taxonomy" id="633697"/>
    <lineage>
        <taxon>Bacteria</taxon>
        <taxon>Bacillati</taxon>
        <taxon>Bacillota</taxon>
        <taxon>Clostridia</taxon>
        <taxon>Eubacteriales</taxon>
        <taxon>Eubacteriaceae</taxon>
        <taxon>Eubacterium</taxon>
    </lineage>
</organism>
<proteinExistence type="inferred from homology"/>
<evidence type="ECO:0000256" key="3">
    <source>
        <dbReference type="SAM" id="MobiDB-lite"/>
    </source>
</evidence>
<name>I5ARK2_EUBC6</name>
<sequence length="230" mass="25220">MAGILKRFKDIMAANINALLDKAEDPEKMIDQYLRDMQDDLGQVKAETASVMAQAERAKRELDECDAEIAKMQSYAEKALVAGNENDAKAFLAKKGELTKTRETKQQMADATADSAARMRQMHDKLTKDIATLNERKASIKSKVAAAKTQQKINELNEHVGGMNITDGVSAFDRMEAKANQMLDEANARAELNRSSEATASIEDLESKYDQGSSTDVDAELAAMKAKLGL</sequence>
<feature type="region of interest" description="Disordered" evidence="3">
    <location>
        <begin position="190"/>
        <end position="216"/>
    </location>
</feature>
<accession>I5ARK2</accession>
<dbReference type="Proteomes" id="UP000005753">
    <property type="component" value="Chromosome"/>
</dbReference>
<dbReference type="PANTHER" id="PTHR31088:SF6">
    <property type="entry name" value="PHAGE SHOCK PROTEIN A"/>
    <property type="match status" value="1"/>
</dbReference>
<evidence type="ECO:0000313" key="5">
    <source>
        <dbReference type="Proteomes" id="UP000005753"/>
    </source>
</evidence>
<dbReference type="HOGENOM" id="CLU_056466_4_1_9"/>
<protein>
    <submittedName>
        <fullName evidence="4">Phage shock protein A (IM30), suppresses sigma54-dependent transcription</fullName>
    </submittedName>
</protein>
<reference evidence="4 5" key="1">
    <citation type="submission" date="2010-08" db="EMBL/GenBank/DDBJ databases">
        <authorList>
            <consortium name="US DOE Joint Genome Institute (JGI-PGF)"/>
            <person name="Lucas S."/>
            <person name="Copeland A."/>
            <person name="Lapidus A."/>
            <person name="Cheng J.-F."/>
            <person name="Bruce D."/>
            <person name="Goodwin L."/>
            <person name="Pitluck S."/>
            <person name="Land M.L."/>
            <person name="Hauser L."/>
            <person name="Chang Y.-J."/>
            <person name="Anderson I.J."/>
            <person name="Johnson E."/>
            <person name="Mulhopadhyay B."/>
            <person name="Kyrpides N."/>
            <person name="Woyke T.J."/>
        </authorList>
    </citation>
    <scope>NUCLEOTIDE SEQUENCE [LARGE SCALE GENOMIC DNA]</scope>
    <source>
        <strain evidence="4 5">6</strain>
    </source>
</reference>
<feature type="coiled-coil region" evidence="2">
    <location>
        <begin position="116"/>
        <end position="150"/>
    </location>
</feature>
<dbReference type="EMBL" id="CM001487">
    <property type="protein sequence ID" value="EIM56425.1"/>
    <property type="molecule type" value="Genomic_DNA"/>
</dbReference>
<gene>
    <name evidence="4" type="ORF">EubceDRAFT1_0585</name>
</gene>
<dbReference type="Pfam" id="PF04012">
    <property type="entry name" value="PspA_IM30"/>
    <property type="match status" value="1"/>
</dbReference>
<evidence type="ECO:0000256" key="1">
    <source>
        <dbReference type="ARBA" id="ARBA00043985"/>
    </source>
</evidence>
<evidence type="ECO:0000313" key="4">
    <source>
        <dbReference type="EMBL" id="EIM56425.1"/>
    </source>
</evidence>
<evidence type="ECO:0000256" key="2">
    <source>
        <dbReference type="SAM" id="Coils"/>
    </source>
</evidence>
<comment type="similarity">
    <text evidence="1">Belongs to the PspA/Vipp/IM30 family.</text>
</comment>
<feature type="coiled-coil region" evidence="2">
    <location>
        <begin position="48"/>
        <end position="75"/>
    </location>
</feature>
<dbReference type="OrthoDB" id="9779630at2"/>
<dbReference type="STRING" id="633697.EubceDRAFT1_0585"/>
<reference evidence="4 5" key="2">
    <citation type="submission" date="2012-02" db="EMBL/GenBank/DDBJ databases">
        <title>Improved High-Quality Draft sequence of Eubacterium cellulosolvens 6.</title>
        <authorList>
            <consortium name="US DOE Joint Genome Institute"/>
            <person name="Lucas S."/>
            <person name="Han J."/>
            <person name="Lapidus A."/>
            <person name="Cheng J.-F."/>
            <person name="Goodwin L."/>
            <person name="Pitluck S."/>
            <person name="Peters L."/>
            <person name="Mikhailova N."/>
            <person name="Gu W."/>
            <person name="Detter J.C."/>
            <person name="Han C."/>
            <person name="Tapia R."/>
            <person name="Land M."/>
            <person name="Hauser L."/>
            <person name="Kyrpides N."/>
            <person name="Ivanova N."/>
            <person name="Pagani I."/>
            <person name="Johnson E."/>
            <person name="Mukhopadhyay B."/>
            <person name="Anderson I."/>
            <person name="Woyke T."/>
        </authorList>
    </citation>
    <scope>NUCLEOTIDE SEQUENCE [LARGE SCALE GENOMIC DNA]</scope>
    <source>
        <strain evidence="4 5">6</strain>
    </source>
</reference>
<dbReference type="InterPro" id="IPR007157">
    <property type="entry name" value="PspA_VIPP1"/>
</dbReference>
<dbReference type="AlphaFoldDB" id="I5ARK2"/>
<dbReference type="PANTHER" id="PTHR31088">
    <property type="entry name" value="MEMBRANE-ASSOCIATED PROTEIN VIPP1, CHLOROPLASTIC"/>
    <property type="match status" value="1"/>
</dbReference>
<dbReference type="eggNOG" id="COG1842">
    <property type="taxonomic scope" value="Bacteria"/>
</dbReference>
<keyword evidence="2" id="KW-0175">Coiled coil</keyword>
<keyword evidence="5" id="KW-1185">Reference proteome</keyword>